<gene>
    <name evidence="2" type="ORF">SERLA73DRAFT_68745</name>
</gene>
<evidence type="ECO:0000256" key="1">
    <source>
        <dbReference type="SAM" id="MobiDB-lite"/>
    </source>
</evidence>
<feature type="region of interest" description="Disordered" evidence="1">
    <location>
        <begin position="66"/>
        <end position="104"/>
    </location>
</feature>
<evidence type="ECO:0000313" key="3">
    <source>
        <dbReference type="Proteomes" id="UP000008063"/>
    </source>
</evidence>
<proteinExistence type="predicted"/>
<reference evidence="3" key="1">
    <citation type="journal article" date="2011" name="Science">
        <title>The plant cell wall-decomposing machinery underlies the functional diversity of forest fungi.</title>
        <authorList>
            <person name="Eastwood D.C."/>
            <person name="Floudas D."/>
            <person name="Binder M."/>
            <person name="Majcherczyk A."/>
            <person name="Schneider P."/>
            <person name="Aerts A."/>
            <person name="Asiegbu F.O."/>
            <person name="Baker S.E."/>
            <person name="Barry K."/>
            <person name="Bendiksby M."/>
            <person name="Blumentritt M."/>
            <person name="Coutinho P.M."/>
            <person name="Cullen D."/>
            <person name="de Vries R.P."/>
            <person name="Gathman A."/>
            <person name="Goodell B."/>
            <person name="Henrissat B."/>
            <person name="Ihrmark K."/>
            <person name="Kauserud H."/>
            <person name="Kohler A."/>
            <person name="LaButti K."/>
            <person name="Lapidus A."/>
            <person name="Lavin J.L."/>
            <person name="Lee Y.-H."/>
            <person name="Lindquist E."/>
            <person name="Lilly W."/>
            <person name="Lucas S."/>
            <person name="Morin E."/>
            <person name="Murat C."/>
            <person name="Oguiza J.A."/>
            <person name="Park J."/>
            <person name="Pisabarro A.G."/>
            <person name="Riley R."/>
            <person name="Rosling A."/>
            <person name="Salamov A."/>
            <person name="Schmidt O."/>
            <person name="Schmutz J."/>
            <person name="Skrede I."/>
            <person name="Stenlid J."/>
            <person name="Wiebenga A."/>
            <person name="Xie X."/>
            <person name="Kuees U."/>
            <person name="Hibbett D.S."/>
            <person name="Hoffmeister D."/>
            <person name="Hoegberg N."/>
            <person name="Martin F."/>
            <person name="Grigoriev I.V."/>
            <person name="Watkinson S.C."/>
        </authorList>
    </citation>
    <scope>NUCLEOTIDE SEQUENCE [LARGE SCALE GENOMIC DNA]</scope>
    <source>
        <strain evidence="3">strain S7.3</strain>
    </source>
</reference>
<protein>
    <submittedName>
        <fullName evidence="2">Uncharacterized protein</fullName>
    </submittedName>
</protein>
<organism evidence="3">
    <name type="scientific">Serpula lacrymans var. lacrymans (strain S7.3)</name>
    <name type="common">Dry rot fungus</name>
    <dbReference type="NCBI Taxonomy" id="936435"/>
    <lineage>
        <taxon>Eukaryota</taxon>
        <taxon>Fungi</taxon>
        <taxon>Dikarya</taxon>
        <taxon>Basidiomycota</taxon>
        <taxon>Agaricomycotina</taxon>
        <taxon>Agaricomycetes</taxon>
        <taxon>Agaricomycetidae</taxon>
        <taxon>Boletales</taxon>
        <taxon>Coniophorineae</taxon>
        <taxon>Serpulaceae</taxon>
        <taxon>Serpula</taxon>
    </lineage>
</organism>
<accession>F8PI10</accession>
<dbReference type="EMBL" id="GL945474">
    <property type="protein sequence ID" value="EGO05106.1"/>
    <property type="molecule type" value="Genomic_DNA"/>
</dbReference>
<name>F8PI10_SERL3</name>
<dbReference type="HOGENOM" id="CLU_906615_0_0_1"/>
<evidence type="ECO:0000313" key="2">
    <source>
        <dbReference type="EMBL" id="EGO05106.1"/>
    </source>
</evidence>
<dbReference type="AlphaFoldDB" id="F8PI10"/>
<dbReference type="Proteomes" id="UP000008063">
    <property type="component" value="Unassembled WGS sequence"/>
</dbReference>
<dbReference type="InParanoid" id="F8PI10"/>
<keyword evidence="3" id="KW-1185">Reference proteome</keyword>
<sequence>MSPRNLKFKTCVSTPNPCTLTASDVLQDDVSSADGDFIVAQAGGGHNIREGLVHNTQTCRAKLIQPQDNFPSGSLDDPFLSTPNHSDPHLSDTSDQPQTSKPNKKHQYIVIPGLVGDGVPSLHNLCTYKSRQHTQPPLPLSAQPSLQPLQYAAVASKVSPEPEHAHEPHRNPPPVNYPSLMYHPALYQSLVPKVCQANNTGESSEALQHSAINTAVLPQLAGSNGVNNTAPQDDIAIPAIPYMCVIPPTPAKGIETAQESDLPNETQVANELFPPMEDIEQTPPLSITQVALGRQSDETNATLHQGF</sequence>